<keyword evidence="16" id="KW-1185">Reference proteome</keyword>
<keyword evidence="6" id="KW-0963">Cytoplasm</keyword>
<dbReference type="GO" id="GO:0005524">
    <property type="term" value="F:ATP binding"/>
    <property type="evidence" value="ECO:0007669"/>
    <property type="project" value="UniProtKB-KW"/>
</dbReference>
<dbReference type="GO" id="GO:0033862">
    <property type="term" value="F:UMP kinase activity"/>
    <property type="evidence" value="ECO:0007669"/>
    <property type="project" value="UniProtKB-EC"/>
</dbReference>
<dbReference type="EC" id="2.7.4.22" evidence="4"/>
<name>A0A369KCS7_9BACT</name>
<keyword evidence="10" id="KW-0067">ATP-binding</keyword>
<dbReference type="PANTHER" id="PTHR42833:SF4">
    <property type="entry name" value="URIDYLATE KINASE PUMPKIN, CHLOROPLASTIC"/>
    <property type="match status" value="1"/>
</dbReference>
<evidence type="ECO:0000256" key="1">
    <source>
        <dbReference type="ARBA" id="ARBA00004496"/>
    </source>
</evidence>
<comment type="pathway">
    <text evidence="2">Pyrimidine metabolism; CTP biosynthesis via de novo pathway; UDP from UMP (UMPK route): step 1/1.</text>
</comment>
<evidence type="ECO:0000256" key="5">
    <source>
        <dbReference type="ARBA" id="ARBA00016403"/>
    </source>
</evidence>
<evidence type="ECO:0000313" key="15">
    <source>
        <dbReference type="EMBL" id="RDB31260.1"/>
    </source>
</evidence>
<organism evidence="15 16">
    <name type="scientific">Candidatus Similichlamydia laticola</name>
    <dbReference type="NCBI Taxonomy" id="2170265"/>
    <lineage>
        <taxon>Bacteria</taxon>
        <taxon>Pseudomonadati</taxon>
        <taxon>Chlamydiota</taxon>
        <taxon>Chlamydiia</taxon>
        <taxon>Parachlamydiales</taxon>
        <taxon>Candidatus Parilichlamydiaceae</taxon>
        <taxon>Candidatus Similichlamydia</taxon>
    </lineage>
</organism>
<protein>
    <recommendedName>
        <fullName evidence="5">Uridylate kinase</fullName>
        <ecNumber evidence="4">2.7.4.22</ecNumber>
    </recommendedName>
    <alternativeName>
        <fullName evidence="12">Uridine monophosphate kinase</fullName>
    </alternativeName>
</protein>
<evidence type="ECO:0000256" key="4">
    <source>
        <dbReference type="ARBA" id="ARBA00012899"/>
    </source>
</evidence>
<evidence type="ECO:0000256" key="6">
    <source>
        <dbReference type="ARBA" id="ARBA00022490"/>
    </source>
</evidence>
<comment type="similarity">
    <text evidence="3">Belongs to the UMP kinase family.</text>
</comment>
<evidence type="ECO:0000256" key="7">
    <source>
        <dbReference type="ARBA" id="ARBA00022679"/>
    </source>
</evidence>
<dbReference type="EMBL" id="QQBG01000024">
    <property type="protein sequence ID" value="RDB31260.1"/>
    <property type="molecule type" value="Genomic_DNA"/>
</dbReference>
<dbReference type="PIRSF" id="PIRSF005650">
    <property type="entry name" value="Uridylate_kin"/>
    <property type="match status" value="1"/>
</dbReference>
<sequence>MENGIDPTICKEVAQLIAQVVDSGYSVFVVLGGGNLWRGSQSVNGFPRYARDQIGMVATCMNCLALQQSFRLIGINAEVLSAIGSCLSFIPYSPQTALDFFNKKAVVLLAGGTGRAFCTTDTAAAFSACEIGAEVLLKATRVEGIYNQDPSLHTDARLLRHISFQEAIAKEYGVMDLTAFTLCMQENIPIKVFSLLEPKACIRALRDPDFGTYISNDKKGSHHGS</sequence>
<dbReference type="SUPFAM" id="SSF53633">
    <property type="entry name" value="Carbamate kinase-like"/>
    <property type="match status" value="1"/>
</dbReference>
<dbReference type="GO" id="GO:0006225">
    <property type="term" value="P:UDP biosynthetic process"/>
    <property type="evidence" value="ECO:0007669"/>
    <property type="project" value="TreeGrafter"/>
</dbReference>
<dbReference type="Proteomes" id="UP000253816">
    <property type="component" value="Unassembled WGS sequence"/>
</dbReference>
<evidence type="ECO:0000256" key="10">
    <source>
        <dbReference type="ARBA" id="ARBA00022840"/>
    </source>
</evidence>
<reference evidence="15 16" key="1">
    <citation type="submission" date="2018-07" db="EMBL/GenBank/DDBJ databases">
        <title>Comparative genomics of the Candidatus Parilichlamydiaceae reveals evidence of convergent evolution and genome reduction in the phylum Chlamydiae.</title>
        <authorList>
            <person name="Taylor-Brown A."/>
            <person name="Polkinghorne A."/>
        </authorList>
    </citation>
    <scope>NUCLEOTIDE SEQUENCE [LARGE SCALE GENOMIC DNA]</scope>
    <source>
        <strain evidence="15 16">Hat2</strain>
    </source>
</reference>
<proteinExistence type="inferred from homology"/>
<keyword evidence="7" id="KW-0808">Transferase</keyword>
<dbReference type="InterPro" id="IPR011817">
    <property type="entry name" value="Uridylate_kinase"/>
</dbReference>
<dbReference type="Gene3D" id="3.40.1160.10">
    <property type="entry name" value="Acetylglutamate kinase-like"/>
    <property type="match status" value="1"/>
</dbReference>
<comment type="subcellular location">
    <subcellularLocation>
        <location evidence="1">Cytoplasm</location>
    </subcellularLocation>
</comment>
<accession>A0A369KCS7</accession>
<comment type="caution">
    <text evidence="15">The sequence shown here is derived from an EMBL/GenBank/DDBJ whole genome shotgun (WGS) entry which is preliminary data.</text>
</comment>
<dbReference type="Pfam" id="PF00696">
    <property type="entry name" value="AA_kinase"/>
    <property type="match status" value="1"/>
</dbReference>
<evidence type="ECO:0000256" key="13">
    <source>
        <dbReference type="ARBA" id="ARBA00047767"/>
    </source>
</evidence>
<evidence type="ECO:0000256" key="2">
    <source>
        <dbReference type="ARBA" id="ARBA00004791"/>
    </source>
</evidence>
<evidence type="ECO:0000313" key="16">
    <source>
        <dbReference type="Proteomes" id="UP000253816"/>
    </source>
</evidence>
<feature type="domain" description="Aspartate/glutamate/uridylate kinase" evidence="14">
    <location>
        <begin position="10"/>
        <end position="194"/>
    </location>
</feature>
<keyword evidence="11" id="KW-0665">Pyrimidine biosynthesis</keyword>
<keyword evidence="9 15" id="KW-0418">Kinase</keyword>
<dbReference type="InterPro" id="IPR036393">
    <property type="entry name" value="AceGlu_kinase-like_sf"/>
</dbReference>
<dbReference type="PANTHER" id="PTHR42833">
    <property type="entry name" value="URIDYLATE KINASE"/>
    <property type="match status" value="1"/>
</dbReference>
<evidence type="ECO:0000256" key="12">
    <source>
        <dbReference type="ARBA" id="ARBA00032092"/>
    </source>
</evidence>
<dbReference type="GO" id="GO:0044210">
    <property type="term" value="P:'de novo' CTP biosynthetic process"/>
    <property type="evidence" value="ECO:0007669"/>
    <property type="project" value="UniProtKB-UniPathway"/>
</dbReference>
<evidence type="ECO:0000256" key="9">
    <source>
        <dbReference type="ARBA" id="ARBA00022777"/>
    </source>
</evidence>
<comment type="catalytic activity">
    <reaction evidence="13">
        <text>UMP + ATP = UDP + ADP</text>
        <dbReference type="Rhea" id="RHEA:24400"/>
        <dbReference type="ChEBI" id="CHEBI:30616"/>
        <dbReference type="ChEBI" id="CHEBI:57865"/>
        <dbReference type="ChEBI" id="CHEBI:58223"/>
        <dbReference type="ChEBI" id="CHEBI:456216"/>
        <dbReference type="EC" id="2.7.4.22"/>
    </reaction>
</comment>
<dbReference type="AlphaFoldDB" id="A0A369KCS7"/>
<evidence type="ECO:0000256" key="8">
    <source>
        <dbReference type="ARBA" id="ARBA00022741"/>
    </source>
</evidence>
<keyword evidence="8" id="KW-0547">Nucleotide-binding</keyword>
<evidence type="ECO:0000256" key="3">
    <source>
        <dbReference type="ARBA" id="ARBA00007614"/>
    </source>
</evidence>
<evidence type="ECO:0000256" key="11">
    <source>
        <dbReference type="ARBA" id="ARBA00022975"/>
    </source>
</evidence>
<evidence type="ECO:0000259" key="14">
    <source>
        <dbReference type="Pfam" id="PF00696"/>
    </source>
</evidence>
<gene>
    <name evidence="15" type="ORF">HAT2_00628</name>
</gene>
<dbReference type="InterPro" id="IPR001048">
    <property type="entry name" value="Asp/Glu/Uridylate_kinase"/>
</dbReference>
<dbReference type="GO" id="GO:0005737">
    <property type="term" value="C:cytoplasm"/>
    <property type="evidence" value="ECO:0007669"/>
    <property type="project" value="UniProtKB-SubCell"/>
</dbReference>
<dbReference type="UniPathway" id="UPA00159">
    <property type="reaction ID" value="UER00275"/>
</dbReference>